<evidence type="ECO:0000313" key="15">
    <source>
        <dbReference type="Proteomes" id="UP001084650"/>
    </source>
</evidence>
<keyword evidence="7 9" id="KW-0129">CBS domain</keyword>
<protein>
    <submittedName>
        <fullName evidence="14">Hemolysin family protein</fullName>
    </submittedName>
</protein>
<feature type="transmembrane region" description="Helical" evidence="11">
    <location>
        <begin position="101"/>
        <end position="121"/>
    </location>
</feature>
<evidence type="ECO:0000313" key="14">
    <source>
        <dbReference type="EMBL" id="MCZ0727861.1"/>
    </source>
</evidence>
<evidence type="ECO:0000256" key="9">
    <source>
        <dbReference type="PROSITE-ProRule" id="PRU00703"/>
    </source>
</evidence>
<keyword evidence="3" id="KW-1003">Cell membrane</keyword>
<dbReference type="PANTHER" id="PTHR43099">
    <property type="entry name" value="UPF0053 PROTEIN YRKA"/>
    <property type="match status" value="1"/>
</dbReference>
<keyword evidence="8 10" id="KW-0472">Membrane</keyword>
<evidence type="ECO:0000256" key="1">
    <source>
        <dbReference type="ARBA" id="ARBA00004651"/>
    </source>
</evidence>
<dbReference type="Proteomes" id="UP001084650">
    <property type="component" value="Unassembled WGS sequence"/>
</dbReference>
<evidence type="ECO:0000256" key="10">
    <source>
        <dbReference type="PROSITE-ProRule" id="PRU01193"/>
    </source>
</evidence>
<dbReference type="SMART" id="SM01091">
    <property type="entry name" value="CorC_HlyC"/>
    <property type="match status" value="1"/>
</dbReference>
<evidence type="ECO:0000256" key="4">
    <source>
        <dbReference type="ARBA" id="ARBA00022692"/>
    </source>
</evidence>
<keyword evidence="6 10" id="KW-1133">Transmembrane helix</keyword>
<evidence type="ECO:0000256" key="3">
    <source>
        <dbReference type="ARBA" id="ARBA00022475"/>
    </source>
</evidence>
<dbReference type="Pfam" id="PF03471">
    <property type="entry name" value="CorC_HlyC"/>
    <property type="match status" value="1"/>
</dbReference>
<feature type="transmembrane region" description="Helical" evidence="11">
    <location>
        <begin position="60"/>
        <end position="81"/>
    </location>
</feature>
<feature type="domain" description="CNNM transmembrane" evidence="13">
    <location>
        <begin position="1"/>
        <end position="208"/>
    </location>
</feature>
<dbReference type="Gene3D" id="3.10.580.10">
    <property type="entry name" value="CBS-domain"/>
    <property type="match status" value="1"/>
</dbReference>
<feature type="transmembrane region" description="Helical" evidence="11">
    <location>
        <begin position="6"/>
        <end position="32"/>
    </location>
</feature>
<dbReference type="InterPro" id="IPR044751">
    <property type="entry name" value="Ion_transp-like_CBS"/>
</dbReference>
<dbReference type="InterPro" id="IPR000644">
    <property type="entry name" value="CBS_dom"/>
</dbReference>
<dbReference type="InterPro" id="IPR002550">
    <property type="entry name" value="CNNM"/>
</dbReference>
<evidence type="ECO:0000259" key="13">
    <source>
        <dbReference type="PROSITE" id="PS51846"/>
    </source>
</evidence>
<feature type="transmembrane region" description="Helical" evidence="11">
    <location>
        <begin position="133"/>
        <end position="155"/>
    </location>
</feature>
<dbReference type="InterPro" id="IPR046342">
    <property type="entry name" value="CBS_dom_sf"/>
</dbReference>
<dbReference type="PROSITE" id="PS51846">
    <property type="entry name" value="CNNM"/>
    <property type="match status" value="1"/>
</dbReference>
<dbReference type="InterPro" id="IPR005170">
    <property type="entry name" value="Transptr-assoc_dom"/>
</dbReference>
<evidence type="ECO:0000256" key="7">
    <source>
        <dbReference type="ARBA" id="ARBA00023122"/>
    </source>
</evidence>
<evidence type="ECO:0000256" key="11">
    <source>
        <dbReference type="SAM" id="Phobius"/>
    </source>
</evidence>
<proteinExistence type="inferred from homology"/>
<dbReference type="SUPFAM" id="SSF56176">
    <property type="entry name" value="FAD-binding/transporter-associated domain-like"/>
    <property type="match status" value="1"/>
</dbReference>
<dbReference type="PROSITE" id="PS51371">
    <property type="entry name" value="CBS"/>
    <property type="match status" value="1"/>
</dbReference>
<evidence type="ECO:0000256" key="2">
    <source>
        <dbReference type="ARBA" id="ARBA00006337"/>
    </source>
</evidence>
<accession>A0ABT4HCE9</accession>
<name>A0ABT4HCE9_MYCIR</name>
<feature type="domain" description="CBS" evidence="12">
    <location>
        <begin position="275"/>
        <end position="332"/>
    </location>
</feature>
<evidence type="ECO:0000259" key="12">
    <source>
        <dbReference type="PROSITE" id="PS51371"/>
    </source>
</evidence>
<dbReference type="Pfam" id="PF00571">
    <property type="entry name" value="CBS"/>
    <property type="match status" value="2"/>
</dbReference>
<sequence>MDGYWFDLALVSSLILLNGVLSGSEAAFISLAEGQLRELERRGGRRDLLVVNLARDPNRLLGTVQLGITLAGFFASAAAAVSLAEPLADRLVLLGSAAGSVSIAVVTVLVTAVTLVAGELAPKRLGMQYSRRWAVLVAGPLSALATLAGPVVWALGKATDVVVRLVGGDPAIGKREPTFGELRELIATHTRLSVEQRRIISGALEIHERALREVVVPRTSVFRLRADLPVGQARTALAESGHTRAPVVASNDLDDTVGVVHLRDLFGMSGTVADMARPILSLPESLHVTDALSVLMAKHEQFALVIAERGGVAGIVALEDLLEEIVGEIYDEQDKDIRSVRTLPDGSRILPGSFPIHDLVDVGVDVSALPGGDYTTVAGLVLSVLGRIPTDPGDHVDAAGHRFEVTAVKGRAIREIKLSS</sequence>
<dbReference type="PANTHER" id="PTHR43099:SF5">
    <property type="entry name" value="HLYC_CORC FAMILY TRANSPORTER"/>
    <property type="match status" value="1"/>
</dbReference>
<dbReference type="CDD" id="cd04590">
    <property type="entry name" value="CBS_pair_CorC_HlyC_assoc"/>
    <property type="match status" value="1"/>
</dbReference>
<evidence type="ECO:0000256" key="8">
    <source>
        <dbReference type="ARBA" id="ARBA00023136"/>
    </source>
</evidence>
<keyword evidence="4 10" id="KW-0812">Transmembrane</keyword>
<dbReference type="SUPFAM" id="SSF54631">
    <property type="entry name" value="CBS-domain pair"/>
    <property type="match status" value="1"/>
</dbReference>
<evidence type="ECO:0000256" key="5">
    <source>
        <dbReference type="ARBA" id="ARBA00022737"/>
    </source>
</evidence>
<dbReference type="RefSeq" id="WP_268785727.1">
    <property type="nucleotide sequence ID" value="NZ_JAPQYE010000003.1"/>
</dbReference>
<dbReference type="EMBL" id="JAPQYE010000003">
    <property type="protein sequence ID" value="MCZ0727861.1"/>
    <property type="molecule type" value="Genomic_DNA"/>
</dbReference>
<evidence type="ECO:0000256" key="6">
    <source>
        <dbReference type="ARBA" id="ARBA00022989"/>
    </source>
</evidence>
<gene>
    <name evidence="14" type="ORF">OY187_07355</name>
</gene>
<dbReference type="InterPro" id="IPR016169">
    <property type="entry name" value="FAD-bd_PCMH_sub2"/>
</dbReference>
<comment type="caution">
    <text evidence="14">The sequence shown here is derived from an EMBL/GenBank/DDBJ whole genome shotgun (WGS) entry which is preliminary data.</text>
</comment>
<organism evidence="14 15">
    <name type="scientific">Mycolicibacterium iranicum</name>
    <name type="common">Mycobacterium iranicum</name>
    <dbReference type="NCBI Taxonomy" id="912594"/>
    <lineage>
        <taxon>Bacteria</taxon>
        <taxon>Bacillati</taxon>
        <taxon>Actinomycetota</taxon>
        <taxon>Actinomycetes</taxon>
        <taxon>Mycobacteriales</taxon>
        <taxon>Mycobacteriaceae</taxon>
        <taxon>Mycolicibacterium</taxon>
    </lineage>
</organism>
<reference evidence="14" key="1">
    <citation type="submission" date="2022-12" db="EMBL/GenBank/DDBJ databases">
        <title>Whole genome sequence of Mycolicibacterium iranicum strain SBH312.</title>
        <authorList>
            <person name="Jani J."/>
            <person name="Arifin Mustapha Z."/>
            <person name="Ahmed K."/>
            <person name="Kai Ling C."/>
        </authorList>
    </citation>
    <scope>NUCLEOTIDE SEQUENCE</scope>
    <source>
        <strain evidence="14">SBH312</strain>
    </source>
</reference>
<dbReference type="Pfam" id="PF01595">
    <property type="entry name" value="CNNM"/>
    <property type="match status" value="1"/>
</dbReference>
<comment type="similarity">
    <text evidence="2">Belongs to the UPF0053 family.</text>
</comment>
<keyword evidence="5" id="KW-0677">Repeat</keyword>
<comment type="subcellular location">
    <subcellularLocation>
        <location evidence="1">Cell membrane</location>
        <topology evidence="1">Multi-pass membrane protein</topology>
    </subcellularLocation>
</comment>
<keyword evidence="15" id="KW-1185">Reference proteome</keyword>
<dbReference type="InterPro" id="IPR051676">
    <property type="entry name" value="UPF0053_domain"/>
</dbReference>
<dbReference type="Gene3D" id="3.30.465.10">
    <property type="match status" value="1"/>
</dbReference>
<dbReference type="InterPro" id="IPR036318">
    <property type="entry name" value="FAD-bd_PCMH-like_sf"/>
</dbReference>